<keyword evidence="11" id="KW-0234">DNA repair</keyword>
<evidence type="ECO:0000313" key="13">
    <source>
        <dbReference type="EMBL" id="RBW50986.1"/>
    </source>
</evidence>
<evidence type="ECO:0000256" key="4">
    <source>
        <dbReference type="ARBA" id="ARBA00019403"/>
    </source>
</evidence>
<evidence type="ECO:0000256" key="11">
    <source>
        <dbReference type="ARBA" id="ARBA00023204"/>
    </source>
</evidence>
<dbReference type="InterPro" id="IPR005122">
    <property type="entry name" value="Uracil-DNA_glycosylase-like"/>
</dbReference>
<dbReference type="RefSeq" id="WP_113825490.1">
    <property type="nucleotide sequence ID" value="NZ_QOCE01000047.1"/>
</dbReference>
<dbReference type="InterPro" id="IPR005273">
    <property type="entry name" value="Ura-DNA_glyco_family4"/>
</dbReference>
<evidence type="ECO:0000256" key="6">
    <source>
        <dbReference type="ARBA" id="ARBA00022723"/>
    </source>
</evidence>
<evidence type="ECO:0000256" key="2">
    <source>
        <dbReference type="ARBA" id="ARBA00006521"/>
    </source>
</evidence>
<evidence type="ECO:0000256" key="10">
    <source>
        <dbReference type="ARBA" id="ARBA00023014"/>
    </source>
</evidence>
<accession>A0A366WNL1</accession>
<evidence type="ECO:0000259" key="12">
    <source>
        <dbReference type="SMART" id="SM00986"/>
    </source>
</evidence>
<evidence type="ECO:0000256" key="3">
    <source>
        <dbReference type="ARBA" id="ARBA00012030"/>
    </source>
</evidence>
<gene>
    <name evidence="13" type="ORF">DS909_20785</name>
</gene>
<dbReference type="GO" id="GO:0006281">
    <property type="term" value="P:DNA repair"/>
    <property type="evidence" value="ECO:0007669"/>
    <property type="project" value="UniProtKB-KW"/>
</dbReference>
<evidence type="ECO:0000256" key="5">
    <source>
        <dbReference type="ARBA" id="ARBA00022485"/>
    </source>
</evidence>
<keyword evidence="8" id="KW-0378">Hydrolase</keyword>
<dbReference type="Gene3D" id="3.40.470.10">
    <property type="entry name" value="Uracil-DNA glycosylase-like domain"/>
    <property type="match status" value="1"/>
</dbReference>
<keyword evidence="5" id="KW-0004">4Fe-4S</keyword>
<proteinExistence type="inferred from homology"/>
<dbReference type="AlphaFoldDB" id="A0A366WNL1"/>
<dbReference type="EC" id="3.2.2.27" evidence="3"/>
<keyword evidence="9" id="KW-0408">Iron</keyword>
<evidence type="ECO:0000256" key="8">
    <source>
        <dbReference type="ARBA" id="ARBA00022801"/>
    </source>
</evidence>
<dbReference type="NCBIfam" id="TIGR00758">
    <property type="entry name" value="UDG_fam4"/>
    <property type="match status" value="1"/>
</dbReference>
<keyword evidence="10" id="KW-0411">Iron-sulfur</keyword>
<dbReference type="PANTHER" id="PTHR33693:SF1">
    <property type="entry name" value="TYPE-4 URACIL-DNA GLYCOSYLASE"/>
    <property type="match status" value="1"/>
</dbReference>
<evidence type="ECO:0000256" key="7">
    <source>
        <dbReference type="ARBA" id="ARBA00022763"/>
    </source>
</evidence>
<sequence length="254" mass="27741">MESAIDYYTARALLDWQIELGVTETIGDSPVDRYALPDTTAKPKQAEPGVIPIKPAAEDPAAVAQKLALKAGSLEDLKAAIAGFELCELKKGARNLVFGGGNPAAKVMIIGEAPGREEDRAGRPFVGSAGSLLDKMLAAINLDRETSVYITTVLPWRPPQNRDPRPDEIGMLKPFLERHIELVQPDVLVLMGNISCQAILGKRGITRLRGKWEQALKRPVLPMLSPEQLLRQPQAKRQAWADLLELQAKLKTGT</sequence>
<reference evidence="13 14" key="1">
    <citation type="submission" date="2018-07" db="EMBL/GenBank/DDBJ databases">
        <title>Modular assembly of carbohydrate-degrading microbial communities in the ocean.</title>
        <authorList>
            <person name="Enke T.N."/>
            <person name="Datta M.S."/>
            <person name="Schwartzman J.A."/>
            <person name="Cermak N."/>
            <person name="Schmitz D.A."/>
            <person name="Barrere J."/>
            <person name="Cordero O.X."/>
        </authorList>
    </citation>
    <scope>NUCLEOTIDE SEQUENCE [LARGE SCALE GENOMIC DNA]</scope>
    <source>
        <strain evidence="13 14">C3M10</strain>
    </source>
</reference>
<keyword evidence="7" id="KW-0227">DNA damage</keyword>
<comment type="catalytic activity">
    <reaction evidence="1">
        <text>Hydrolyzes single-stranded DNA or mismatched double-stranded DNA and polynucleotides, releasing free uracil.</text>
        <dbReference type="EC" id="3.2.2.27"/>
    </reaction>
</comment>
<dbReference type="Proteomes" id="UP000252706">
    <property type="component" value="Unassembled WGS sequence"/>
</dbReference>
<dbReference type="CDD" id="cd10030">
    <property type="entry name" value="UDG-F4_TTUDGA_SPO1dp_like"/>
    <property type="match status" value="1"/>
</dbReference>
<dbReference type="GO" id="GO:0051539">
    <property type="term" value="F:4 iron, 4 sulfur cluster binding"/>
    <property type="evidence" value="ECO:0007669"/>
    <property type="project" value="UniProtKB-KW"/>
</dbReference>
<dbReference type="SMART" id="SM00987">
    <property type="entry name" value="UreE_C"/>
    <property type="match status" value="1"/>
</dbReference>
<dbReference type="Pfam" id="PF03167">
    <property type="entry name" value="UDG"/>
    <property type="match status" value="1"/>
</dbReference>
<keyword evidence="6" id="KW-0479">Metal-binding</keyword>
<dbReference type="OrthoDB" id="5290748at2"/>
<dbReference type="EMBL" id="QOCE01000047">
    <property type="protein sequence ID" value="RBW50986.1"/>
    <property type="molecule type" value="Genomic_DNA"/>
</dbReference>
<dbReference type="PANTHER" id="PTHR33693">
    <property type="entry name" value="TYPE-5 URACIL-DNA GLYCOSYLASE"/>
    <property type="match status" value="1"/>
</dbReference>
<comment type="similarity">
    <text evidence="2">Belongs to the uracil-DNA glycosylase (UDG) superfamily. Type 4 (UDGa) family.</text>
</comment>
<feature type="domain" description="Uracil-DNA glycosylase-like" evidence="12">
    <location>
        <begin position="98"/>
        <end position="244"/>
    </location>
</feature>
<dbReference type="InterPro" id="IPR051536">
    <property type="entry name" value="UDG_Type-4/5"/>
</dbReference>
<evidence type="ECO:0000313" key="14">
    <source>
        <dbReference type="Proteomes" id="UP000252706"/>
    </source>
</evidence>
<dbReference type="GO" id="GO:0004844">
    <property type="term" value="F:uracil DNA N-glycosylase activity"/>
    <property type="evidence" value="ECO:0007669"/>
    <property type="project" value="UniProtKB-EC"/>
</dbReference>
<comment type="caution">
    <text evidence="13">The sequence shown here is derived from an EMBL/GenBank/DDBJ whole genome shotgun (WGS) entry which is preliminary data.</text>
</comment>
<evidence type="ECO:0000256" key="9">
    <source>
        <dbReference type="ARBA" id="ARBA00023004"/>
    </source>
</evidence>
<dbReference type="GO" id="GO:0046872">
    <property type="term" value="F:metal ion binding"/>
    <property type="evidence" value="ECO:0007669"/>
    <property type="project" value="UniProtKB-KW"/>
</dbReference>
<dbReference type="InterPro" id="IPR036895">
    <property type="entry name" value="Uracil-DNA_glycosylase-like_sf"/>
</dbReference>
<evidence type="ECO:0000256" key="1">
    <source>
        <dbReference type="ARBA" id="ARBA00001400"/>
    </source>
</evidence>
<organism evidence="13 14">
    <name type="scientific">Phaeobacter gallaeciensis</name>
    <dbReference type="NCBI Taxonomy" id="60890"/>
    <lineage>
        <taxon>Bacteria</taxon>
        <taxon>Pseudomonadati</taxon>
        <taxon>Pseudomonadota</taxon>
        <taxon>Alphaproteobacteria</taxon>
        <taxon>Rhodobacterales</taxon>
        <taxon>Roseobacteraceae</taxon>
        <taxon>Phaeobacter</taxon>
    </lineage>
</organism>
<dbReference type="SMART" id="SM00986">
    <property type="entry name" value="UDG"/>
    <property type="match status" value="1"/>
</dbReference>
<protein>
    <recommendedName>
        <fullName evidence="4">Type-4 uracil-DNA glycosylase</fullName>
        <ecNumber evidence="3">3.2.2.27</ecNumber>
    </recommendedName>
</protein>
<name>A0A366WNL1_9RHOB</name>
<dbReference type="SUPFAM" id="SSF52141">
    <property type="entry name" value="Uracil-DNA glycosylase-like"/>
    <property type="match status" value="1"/>
</dbReference>